<name>A0ABP6CIW5_9ACTN</name>
<dbReference type="SUPFAM" id="SSF52025">
    <property type="entry name" value="PA domain"/>
    <property type="match status" value="1"/>
</dbReference>
<dbReference type="PROSITE" id="PS51318">
    <property type="entry name" value="TAT"/>
    <property type="match status" value="1"/>
</dbReference>
<dbReference type="Proteomes" id="UP001501509">
    <property type="component" value="Unassembled WGS sequence"/>
</dbReference>
<dbReference type="SUPFAM" id="SSF53187">
    <property type="entry name" value="Zn-dependent exopeptidases"/>
    <property type="match status" value="1"/>
</dbReference>
<evidence type="ECO:0000313" key="2">
    <source>
        <dbReference type="EMBL" id="GAA2614704.1"/>
    </source>
</evidence>
<evidence type="ECO:0008006" key="4">
    <source>
        <dbReference type="Google" id="ProtNLM"/>
    </source>
</evidence>
<dbReference type="Gene3D" id="3.40.630.10">
    <property type="entry name" value="Zn peptidases"/>
    <property type="match status" value="1"/>
</dbReference>
<dbReference type="Gene3D" id="3.50.30.30">
    <property type="match status" value="1"/>
</dbReference>
<evidence type="ECO:0000256" key="1">
    <source>
        <dbReference type="SAM" id="SignalP"/>
    </source>
</evidence>
<dbReference type="InterPro" id="IPR046450">
    <property type="entry name" value="PA_dom_sf"/>
</dbReference>
<sequence length="497" mass="53951">MMAAYDRRRFLARVMGTTAGAALAGGLGASDASAAAAGGRAPELVDARTLFGWVEEMSELGPRFAGSRAHRRYLSLVVRRLQSYGLNVRRHPVPLDQWEARTWSLKATGADGRTHTIPVAYYRPYSGETPARGVRGDLVDVRAGQAADYQGKDVRGRIVVADYPMTRTGGSAIAPLVEHVHRPEQAAQFATEDYTRVWRAVPEQLSLDLAKRNGAIAMVDVMDLAPEHARGQFSPHQQPQTGLPALHLDRVQGRRLRELMKAGPVTATLTLTAAKKNSTIDYLTAELRGSGTLPGAVLVGTHTDGQNAIEENGVPAIVALAKYFARVPLSERPRDLVFVFSPNHMNSHRDTPDLAAWLTRNAGIRERIVAALVPEHLGALGWSEDPATGAFRPTGRSEPAVVGTGNSAALTALAIDQVRRDDLERTVVLKPFDNGLYGEATYPYRLGIPTATLISGPAYLVQVAPDGHLDKIDPDLMHRQTVFLSHLLSRMLALPDY</sequence>
<protein>
    <recommendedName>
        <fullName evidence="4">PA domain-containing protein</fullName>
    </recommendedName>
</protein>
<proteinExistence type="predicted"/>
<feature type="chain" id="PRO_5045828775" description="PA domain-containing protein" evidence="1">
    <location>
        <begin position="25"/>
        <end position="497"/>
    </location>
</feature>
<dbReference type="RefSeq" id="WP_344545537.1">
    <property type="nucleotide sequence ID" value="NZ_BAAATD010000008.1"/>
</dbReference>
<keyword evidence="1" id="KW-0732">Signal</keyword>
<keyword evidence="3" id="KW-1185">Reference proteome</keyword>
<organism evidence="2 3">
    <name type="scientific">Actinomadura fulvescens</name>
    <dbReference type="NCBI Taxonomy" id="46160"/>
    <lineage>
        <taxon>Bacteria</taxon>
        <taxon>Bacillati</taxon>
        <taxon>Actinomycetota</taxon>
        <taxon>Actinomycetes</taxon>
        <taxon>Streptosporangiales</taxon>
        <taxon>Thermomonosporaceae</taxon>
        <taxon>Actinomadura</taxon>
    </lineage>
</organism>
<dbReference type="InterPro" id="IPR006311">
    <property type="entry name" value="TAT_signal"/>
</dbReference>
<evidence type="ECO:0000313" key="3">
    <source>
        <dbReference type="Proteomes" id="UP001501509"/>
    </source>
</evidence>
<reference evidence="3" key="1">
    <citation type="journal article" date="2019" name="Int. J. Syst. Evol. Microbiol.">
        <title>The Global Catalogue of Microorganisms (GCM) 10K type strain sequencing project: providing services to taxonomists for standard genome sequencing and annotation.</title>
        <authorList>
            <consortium name="The Broad Institute Genomics Platform"/>
            <consortium name="The Broad Institute Genome Sequencing Center for Infectious Disease"/>
            <person name="Wu L."/>
            <person name="Ma J."/>
        </authorList>
    </citation>
    <scope>NUCLEOTIDE SEQUENCE [LARGE SCALE GENOMIC DNA]</scope>
    <source>
        <strain evidence="3">JCM 6833</strain>
    </source>
</reference>
<comment type="caution">
    <text evidence="2">The sequence shown here is derived from an EMBL/GenBank/DDBJ whole genome shotgun (WGS) entry which is preliminary data.</text>
</comment>
<accession>A0ABP6CIW5</accession>
<feature type="signal peptide" evidence="1">
    <location>
        <begin position="1"/>
        <end position="24"/>
    </location>
</feature>
<dbReference type="EMBL" id="BAAATD010000008">
    <property type="protein sequence ID" value="GAA2614704.1"/>
    <property type="molecule type" value="Genomic_DNA"/>
</dbReference>
<gene>
    <name evidence="2" type="ORF">GCM10010411_57070</name>
</gene>